<name>A0A2Z6QN45_9GLOM</name>
<organism evidence="1 2">
    <name type="scientific">Rhizophagus clarus</name>
    <dbReference type="NCBI Taxonomy" id="94130"/>
    <lineage>
        <taxon>Eukaryota</taxon>
        <taxon>Fungi</taxon>
        <taxon>Fungi incertae sedis</taxon>
        <taxon>Mucoromycota</taxon>
        <taxon>Glomeromycotina</taxon>
        <taxon>Glomeromycetes</taxon>
        <taxon>Glomerales</taxon>
        <taxon>Glomeraceae</taxon>
        <taxon>Rhizophagus</taxon>
    </lineage>
</organism>
<evidence type="ECO:0000313" key="1">
    <source>
        <dbReference type="EMBL" id="GBB90985.1"/>
    </source>
</evidence>
<gene>
    <name evidence="1" type="ORF">RclHR1_18060005</name>
</gene>
<comment type="caution">
    <text evidence="1">The sequence shown here is derived from an EMBL/GenBank/DDBJ whole genome shotgun (WGS) entry which is preliminary data.</text>
</comment>
<protein>
    <submittedName>
        <fullName evidence="1">Uncharacterized protein</fullName>
    </submittedName>
</protein>
<dbReference type="AlphaFoldDB" id="A0A2Z6QN45"/>
<dbReference type="Proteomes" id="UP000247702">
    <property type="component" value="Unassembled WGS sequence"/>
</dbReference>
<sequence length="75" mass="8673">MRNLPLISYISGQRSKKNATEIKLTSGYLDKEAEKARNICVYLVQCIGDRITLSQICLDKKHFYKISQIKSTIFF</sequence>
<accession>A0A2Z6QN45</accession>
<evidence type="ECO:0000313" key="2">
    <source>
        <dbReference type="Proteomes" id="UP000247702"/>
    </source>
</evidence>
<keyword evidence="2" id="KW-1185">Reference proteome</keyword>
<dbReference type="EMBL" id="BEXD01000898">
    <property type="protein sequence ID" value="GBB90985.1"/>
    <property type="molecule type" value="Genomic_DNA"/>
</dbReference>
<proteinExistence type="predicted"/>
<reference evidence="1 2" key="1">
    <citation type="submission" date="2017-11" db="EMBL/GenBank/DDBJ databases">
        <title>The genome of Rhizophagus clarus HR1 reveals common genetic basis of auxotrophy among arbuscular mycorrhizal fungi.</title>
        <authorList>
            <person name="Kobayashi Y."/>
        </authorList>
    </citation>
    <scope>NUCLEOTIDE SEQUENCE [LARGE SCALE GENOMIC DNA]</scope>
    <source>
        <strain evidence="1 2">HR1</strain>
    </source>
</reference>